<accession>A0ABV7XY39</accession>
<reference evidence="3" key="1">
    <citation type="journal article" date="2019" name="Int. J. Syst. Evol. Microbiol.">
        <title>The Global Catalogue of Microorganisms (GCM) 10K type strain sequencing project: providing services to taxonomists for standard genome sequencing and annotation.</title>
        <authorList>
            <consortium name="The Broad Institute Genomics Platform"/>
            <consortium name="The Broad Institute Genome Sequencing Center for Infectious Disease"/>
            <person name="Wu L."/>
            <person name="Ma J."/>
        </authorList>
    </citation>
    <scope>NUCLEOTIDE SEQUENCE [LARGE SCALE GENOMIC DNA]</scope>
    <source>
        <strain evidence="3">CECT 7798</strain>
    </source>
</reference>
<evidence type="ECO:0000313" key="3">
    <source>
        <dbReference type="Proteomes" id="UP001595735"/>
    </source>
</evidence>
<evidence type="ECO:0000313" key="2">
    <source>
        <dbReference type="EMBL" id="MFC3756600.1"/>
    </source>
</evidence>
<organism evidence="2 3">
    <name type="scientific">Chryseobacterium tructae</name>
    <dbReference type="NCBI Taxonomy" id="1037380"/>
    <lineage>
        <taxon>Bacteria</taxon>
        <taxon>Pseudomonadati</taxon>
        <taxon>Bacteroidota</taxon>
        <taxon>Flavobacteriia</taxon>
        <taxon>Flavobacteriales</taxon>
        <taxon>Weeksellaceae</taxon>
        <taxon>Chryseobacterium group</taxon>
        <taxon>Chryseobacterium</taxon>
    </lineage>
</organism>
<dbReference type="EMBL" id="JBHRYO010000002">
    <property type="protein sequence ID" value="MFC3756600.1"/>
    <property type="molecule type" value="Genomic_DNA"/>
</dbReference>
<comment type="caution">
    <text evidence="2">The sequence shown here is derived from an EMBL/GenBank/DDBJ whole genome shotgun (WGS) entry which is preliminary data.</text>
</comment>
<name>A0ABV7XY39_9FLAO</name>
<protein>
    <submittedName>
        <fullName evidence="2">Molybdenum ABC transporter permease</fullName>
    </submittedName>
</protein>
<keyword evidence="1" id="KW-0812">Transmembrane</keyword>
<gene>
    <name evidence="2" type="ORF">ACFONJ_11530</name>
</gene>
<feature type="transmembrane region" description="Helical" evidence="1">
    <location>
        <begin position="6"/>
        <end position="24"/>
    </location>
</feature>
<keyword evidence="3" id="KW-1185">Reference proteome</keyword>
<dbReference type="RefSeq" id="WP_290297185.1">
    <property type="nucleotide sequence ID" value="NZ_JAUFQR010000001.1"/>
</dbReference>
<proteinExistence type="predicted"/>
<keyword evidence="1" id="KW-0472">Membrane</keyword>
<evidence type="ECO:0000256" key="1">
    <source>
        <dbReference type="SAM" id="Phobius"/>
    </source>
</evidence>
<feature type="transmembrane region" description="Helical" evidence="1">
    <location>
        <begin position="57"/>
        <end position="74"/>
    </location>
</feature>
<sequence>MDTPTLVIGIVALILGIGLIYWISRRKFYRRSPMGTEGFSSFEASVFLRFIERIGKWIAYALIIFGLLGIWASSKGDKNKEKIKKMQQIKQSSRK</sequence>
<keyword evidence="1" id="KW-1133">Transmembrane helix</keyword>
<dbReference type="Proteomes" id="UP001595735">
    <property type="component" value="Unassembled WGS sequence"/>
</dbReference>